<reference evidence="10" key="2">
    <citation type="submission" date="2023-05" db="EMBL/GenBank/DDBJ databases">
        <authorList>
            <consortium name="Lawrence Berkeley National Laboratory"/>
            <person name="Steindorff A."/>
            <person name="Hensen N."/>
            <person name="Bonometti L."/>
            <person name="Westerberg I."/>
            <person name="Brannstrom I.O."/>
            <person name="Guillou S."/>
            <person name="Cros-Aarteil S."/>
            <person name="Calhoun S."/>
            <person name="Haridas S."/>
            <person name="Kuo A."/>
            <person name="Mondo S."/>
            <person name="Pangilinan J."/>
            <person name="Riley R."/>
            <person name="Labutti K."/>
            <person name="Andreopoulos B."/>
            <person name="Lipzen A."/>
            <person name="Chen C."/>
            <person name="Yanf M."/>
            <person name="Daum C."/>
            <person name="Ng V."/>
            <person name="Clum A."/>
            <person name="Ohm R."/>
            <person name="Martin F."/>
            <person name="Silar P."/>
            <person name="Natvig D."/>
            <person name="Lalanne C."/>
            <person name="Gautier V."/>
            <person name="Ament-Velasquez S.L."/>
            <person name="Kruys A."/>
            <person name="Hutchinson M.I."/>
            <person name="Powell A.J."/>
            <person name="Barry K."/>
            <person name="Miller A.N."/>
            <person name="Grigoriev I.V."/>
            <person name="Debuchy R."/>
            <person name="Gladieux P."/>
            <person name="Thoren M.H."/>
            <person name="Johannesson H."/>
        </authorList>
    </citation>
    <scope>NUCLEOTIDE SEQUENCE</scope>
    <source>
        <strain evidence="10">CBS 990.96</strain>
    </source>
</reference>
<evidence type="ECO:0000256" key="1">
    <source>
        <dbReference type="ARBA" id="ARBA00004970"/>
    </source>
</evidence>
<evidence type="ECO:0000259" key="9">
    <source>
        <dbReference type="Pfam" id="PF02811"/>
    </source>
</evidence>
<dbReference type="AlphaFoldDB" id="A0AAN7BNU3"/>
<dbReference type="GO" id="GO:0004401">
    <property type="term" value="F:histidinol-phosphatase activity"/>
    <property type="evidence" value="ECO:0007669"/>
    <property type="project" value="UniProtKB-UniRule"/>
</dbReference>
<dbReference type="GO" id="GO:0005737">
    <property type="term" value="C:cytoplasm"/>
    <property type="evidence" value="ECO:0007669"/>
    <property type="project" value="TreeGrafter"/>
</dbReference>
<organism evidence="10 11">
    <name type="scientific">Podospora fimiseda</name>
    <dbReference type="NCBI Taxonomy" id="252190"/>
    <lineage>
        <taxon>Eukaryota</taxon>
        <taxon>Fungi</taxon>
        <taxon>Dikarya</taxon>
        <taxon>Ascomycota</taxon>
        <taxon>Pezizomycotina</taxon>
        <taxon>Sordariomycetes</taxon>
        <taxon>Sordariomycetidae</taxon>
        <taxon>Sordariales</taxon>
        <taxon>Podosporaceae</taxon>
        <taxon>Podospora</taxon>
    </lineage>
</organism>
<gene>
    <name evidence="10" type="ORF">QBC38DRAFT_479571</name>
</gene>
<dbReference type="InterPro" id="IPR016195">
    <property type="entry name" value="Pol/histidinol_Pase-like"/>
</dbReference>
<evidence type="ECO:0000256" key="5">
    <source>
        <dbReference type="ARBA" id="ARBA00022801"/>
    </source>
</evidence>
<evidence type="ECO:0000313" key="10">
    <source>
        <dbReference type="EMBL" id="KAK4226766.1"/>
    </source>
</evidence>
<dbReference type="InterPro" id="IPR004013">
    <property type="entry name" value="PHP_dom"/>
</dbReference>
<dbReference type="EC" id="3.1.3.15" evidence="3 8"/>
<dbReference type="FunFam" id="3.20.20.140:FF:000059">
    <property type="entry name" value="Histidinol-phosphatase"/>
    <property type="match status" value="1"/>
</dbReference>
<accession>A0AAN7BNU3</accession>
<dbReference type="Proteomes" id="UP001301958">
    <property type="component" value="Unassembled WGS sequence"/>
</dbReference>
<dbReference type="Pfam" id="PF02811">
    <property type="entry name" value="PHP"/>
    <property type="match status" value="1"/>
</dbReference>
<keyword evidence="4 8" id="KW-0028">Amino-acid biosynthesis</keyword>
<evidence type="ECO:0000313" key="11">
    <source>
        <dbReference type="Proteomes" id="UP001301958"/>
    </source>
</evidence>
<name>A0AAN7BNU3_9PEZI</name>
<dbReference type="EMBL" id="MU865342">
    <property type="protein sequence ID" value="KAK4226766.1"/>
    <property type="molecule type" value="Genomic_DNA"/>
</dbReference>
<comment type="catalytic activity">
    <reaction evidence="7 8">
        <text>L-histidinol phosphate + H2O = L-histidinol + phosphate</text>
        <dbReference type="Rhea" id="RHEA:14465"/>
        <dbReference type="ChEBI" id="CHEBI:15377"/>
        <dbReference type="ChEBI" id="CHEBI:43474"/>
        <dbReference type="ChEBI" id="CHEBI:57699"/>
        <dbReference type="ChEBI" id="CHEBI:57980"/>
        <dbReference type="EC" id="3.1.3.15"/>
    </reaction>
</comment>
<dbReference type="SUPFAM" id="SSF89550">
    <property type="entry name" value="PHP domain-like"/>
    <property type="match status" value="1"/>
</dbReference>
<comment type="pathway">
    <text evidence="1 8">Amino-acid biosynthesis; L-histidine biosynthesis; L-histidine from 5-phospho-alpha-D-ribose 1-diphosphate: step 8/9.</text>
</comment>
<keyword evidence="5 8" id="KW-0378">Hydrolase</keyword>
<dbReference type="NCBIfam" id="TIGR01856">
    <property type="entry name" value="hisJ_fam"/>
    <property type="match status" value="1"/>
</dbReference>
<keyword evidence="11" id="KW-1185">Reference proteome</keyword>
<dbReference type="GO" id="GO:0000105">
    <property type="term" value="P:L-histidine biosynthetic process"/>
    <property type="evidence" value="ECO:0007669"/>
    <property type="project" value="UniProtKB-UniRule"/>
</dbReference>
<evidence type="ECO:0000256" key="4">
    <source>
        <dbReference type="ARBA" id="ARBA00022605"/>
    </source>
</evidence>
<protein>
    <recommendedName>
        <fullName evidence="3 8">Histidinol-phosphatase</fullName>
        <shortName evidence="8">HolPase</shortName>
        <ecNumber evidence="3 8">3.1.3.15</ecNumber>
    </recommendedName>
</protein>
<sequence>MAFTMHSHSGQFCPGHALNTLEEIILHAISLGYRTIGLTEHMPRTSLSDLYPEELLPSPEQTLASLFPRHEAYLLEATRLQSKYSNQIHILIGFEGEWIRGEEYAPLIKSLAGHEKMDYWIGSLHHTKGIPIDFDREMYLQAVEACGGTEDGLWAEYFDEQYQMLTQLKPKVVGHFDLIRLFSSEPSKQLQGTSSLLWEKVIRNLKVIKEYDGWLELNTSAFRKGLEEGYPKEEIVKEWIEEFGGKMTFSDDSHGIKQVGTNYLKGLEYLQGLGVKEVWTLERTKEGLVDKSVSIEEFRGCLRLL</sequence>
<evidence type="ECO:0000256" key="7">
    <source>
        <dbReference type="ARBA" id="ARBA00049158"/>
    </source>
</evidence>
<dbReference type="InterPro" id="IPR010140">
    <property type="entry name" value="Histidinol_P_phosphatase_HisJ"/>
</dbReference>
<comment type="similarity">
    <text evidence="2 8">Belongs to the PHP hydrolase family. HisK subfamily.</text>
</comment>
<comment type="caution">
    <text evidence="10">The sequence shown here is derived from an EMBL/GenBank/DDBJ whole genome shotgun (WGS) entry which is preliminary data.</text>
</comment>
<keyword evidence="6 8" id="KW-0368">Histidine biosynthesis</keyword>
<dbReference type="PANTHER" id="PTHR21039">
    <property type="entry name" value="HISTIDINOL PHOSPHATASE-RELATED"/>
    <property type="match status" value="1"/>
</dbReference>
<evidence type="ECO:0000256" key="6">
    <source>
        <dbReference type="ARBA" id="ARBA00023102"/>
    </source>
</evidence>
<feature type="domain" description="PHP" evidence="9">
    <location>
        <begin position="5"/>
        <end position="220"/>
    </location>
</feature>
<reference evidence="10" key="1">
    <citation type="journal article" date="2023" name="Mol. Phylogenet. Evol.">
        <title>Genome-scale phylogeny and comparative genomics of the fungal order Sordariales.</title>
        <authorList>
            <person name="Hensen N."/>
            <person name="Bonometti L."/>
            <person name="Westerberg I."/>
            <person name="Brannstrom I.O."/>
            <person name="Guillou S."/>
            <person name="Cros-Aarteil S."/>
            <person name="Calhoun S."/>
            <person name="Haridas S."/>
            <person name="Kuo A."/>
            <person name="Mondo S."/>
            <person name="Pangilinan J."/>
            <person name="Riley R."/>
            <person name="LaButti K."/>
            <person name="Andreopoulos B."/>
            <person name="Lipzen A."/>
            <person name="Chen C."/>
            <person name="Yan M."/>
            <person name="Daum C."/>
            <person name="Ng V."/>
            <person name="Clum A."/>
            <person name="Steindorff A."/>
            <person name="Ohm R.A."/>
            <person name="Martin F."/>
            <person name="Silar P."/>
            <person name="Natvig D.O."/>
            <person name="Lalanne C."/>
            <person name="Gautier V."/>
            <person name="Ament-Velasquez S.L."/>
            <person name="Kruys A."/>
            <person name="Hutchinson M.I."/>
            <person name="Powell A.J."/>
            <person name="Barry K."/>
            <person name="Miller A.N."/>
            <person name="Grigoriev I.V."/>
            <person name="Debuchy R."/>
            <person name="Gladieux P."/>
            <person name="Hiltunen Thoren M."/>
            <person name="Johannesson H."/>
        </authorList>
    </citation>
    <scope>NUCLEOTIDE SEQUENCE</scope>
    <source>
        <strain evidence="10">CBS 990.96</strain>
    </source>
</reference>
<evidence type="ECO:0000256" key="2">
    <source>
        <dbReference type="ARBA" id="ARBA00009152"/>
    </source>
</evidence>
<evidence type="ECO:0000256" key="8">
    <source>
        <dbReference type="RuleBase" id="RU366003"/>
    </source>
</evidence>
<dbReference type="Gene3D" id="3.20.20.140">
    <property type="entry name" value="Metal-dependent hydrolases"/>
    <property type="match status" value="1"/>
</dbReference>
<proteinExistence type="inferred from homology"/>
<dbReference type="PANTHER" id="PTHR21039:SF0">
    <property type="entry name" value="HISTIDINOL-PHOSPHATASE"/>
    <property type="match status" value="1"/>
</dbReference>
<evidence type="ECO:0000256" key="3">
    <source>
        <dbReference type="ARBA" id="ARBA00013085"/>
    </source>
</evidence>
<dbReference type="CDD" id="cd12110">
    <property type="entry name" value="PHP_HisPPase_Hisj_like"/>
    <property type="match status" value="1"/>
</dbReference>